<evidence type="ECO:0000313" key="2">
    <source>
        <dbReference type="EMBL" id="QPI18370.1"/>
    </source>
</evidence>
<protein>
    <submittedName>
        <fullName evidence="2">Uncharacterized protein</fullName>
    </submittedName>
</protein>
<proteinExistence type="predicted"/>
<evidence type="ECO:0000256" key="1">
    <source>
        <dbReference type="SAM" id="MobiDB-lite"/>
    </source>
</evidence>
<name>A0A7S9SW93_9CAUD</name>
<dbReference type="InterPro" id="IPR056958">
    <property type="entry name" value="Phage_tail_tube_init_put"/>
</dbReference>
<organism evidence="2 3">
    <name type="scientific">Enterococcus phage EFGrNG</name>
    <dbReference type="NCBI Taxonomy" id="2777301"/>
    <lineage>
        <taxon>Viruses</taxon>
        <taxon>Duplodnaviria</taxon>
        <taxon>Heunggongvirae</taxon>
        <taxon>Uroviricota</taxon>
        <taxon>Caudoviricetes</taxon>
        <taxon>Herelleviridae</taxon>
        <taxon>Brockvirinae</taxon>
        <taxon>Schiekvirus</taxon>
        <taxon>Schiekvirus Efgrng</taxon>
    </lineage>
</organism>
<keyword evidence="3" id="KW-1185">Reference proteome</keyword>
<reference evidence="2 3" key="1">
    <citation type="submission" date="2020-09" db="EMBL/GenBank/DDBJ databases">
        <authorList>
            <person name="Gold N."/>
            <person name="Khalifa L."/>
            <person name="Gelman D."/>
            <person name="Alkalay-Oren S."/>
            <person name="Coppenhagen-Glazer S."/>
            <person name="Hazan R."/>
        </authorList>
    </citation>
    <scope>NUCLEOTIDE SEQUENCE [LARGE SCALE GENOMIC DNA]</scope>
</reference>
<feature type="region of interest" description="Disordered" evidence="1">
    <location>
        <begin position="171"/>
        <end position="194"/>
    </location>
</feature>
<accession>A0A7S9SW93</accession>
<dbReference type="Proteomes" id="UP000594510">
    <property type="component" value="Segment"/>
</dbReference>
<dbReference type="Pfam" id="PF23980">
    <property type="entry name" value="Phage_tail_tube_init"/>
    <property type="match status" value="1"/>
</dbReference>
<dbReference type="EMBL" id="MW004545">
    <property type="protein sequence ID" value="QPI18370.1"/>
    <property type="molecule type" value="Genomic_DNA"/>
</dbReference>
<evidence type="ECO:0000313" key="3">
    <source>
        <dbReference type="Proteomes" id="UP000594510"/>
    </source>
</evidence>
<sequence length="245" mass="27309">MYYINGRKDVISVGQSDGMGGTLKRIAIQVGDDPNTGWYRFQVNPTQYKYSKPHRVTIFKTKSNIITEDFGKDIETIQFSGTTGFRKDSRGMNGADRLRELSNLIDDYANQGGNGNRPKVEMKFYNFTDDQYFVVHLAPEGLTIERSAEQPLLFTYTLSLVVLRKAGEPAERDQVNPEIGNKNPSVGDKDKETRSGIIQTPAQILHEQYKNSVLPNIAVNPSGTSGAYNYGLVELKRLIGYGGGQ</sequence>